<evidence type="ECO:0000256" key="5">
    <source>
        <dbReference type="ARBA" id="ARBA00035104"/>
    </source>
</evidence>
<sequence length="142" mass="16904">MIKRYEACFLFKSEEIEYKGSLEEVKKSLEFFGATDIVSNFIGERALEYPIKKQVRGRYEIIEFSMEGNNLKELESRLKLIKNLLRYMILVKIVRKINTKKIKRRNFREFRDNIDKDKDSLKGGFNKIETSADSENSYIQEK</sequence>
<evidence type="ECO:0000256" key="2">
    <source>
        <dbReference type="ARBA" id="ARBA00022884"/>
    </source>
</evidence>
<name>A0ABR6PA33_9SPIR</name>
<evidence type="ECO:0000313" key="8">
    <source>
        <dbReference type="EMBL" id="MBB6043127.1"/>
    </source>
</evidence>
<dbReference type="RefSeq" id="WP_183220589.1">
    <property type="nucleotide sequence ID" value="NZ_CP123998.1"/>
</dbReference>
<keyword evidence="3 7" id="KW-0689">Ribosomal protein</keyword>
<proteinExistence type="inferred from homology"/>
<evidence type="ECO:0000256" key="4">
    <source>
        <dbReference type="ARBA" id="ARBA00023274"/>
    </source>
</evidence>
<dbReference type="GO" id="GO:0005840">
    <property type="term" value="C:ribosome"/>
    <property type="evidence" value="ECO:0007669"/>
    <property type="project" value="UniProtKB-KW"/>
</dbReference>
<comment type="caution">
    <text evidence="8">The sequence shown here is derived from an EMBL/GenBank/DDBJ whole genome shotgun (WGS) entry which is preliminary data.</text>
</comment>
<dbReference type="InterPro" id="IPR035980">
    <property type="entry name" value="Ribosomal_bS6_sf"/>
</dbReference>
<keyword evidence="9" id="KW-1185">Reference proteome</keyword>
<dbReference type="Gene3D" id="3.30.70.60">
    <property type="match status" value="1"/>
</dbReference>
<keyword evidence="7" id="KW-0699">rRNA-binding</keyword>
<keyword evidence="2 7" id="KW-0694">RNA-binding</keyword>
<evidence type="ECO:0000256" key="6">
    <source>
        <dbReference type="ARBA" id="ARBA00035294"/>
    </source>
</evidence>
<gene>
    <name evidence="7" type="primary">rpsF</name>
    <name evidence="8" type="ORF">HNP68_000740</name>
</gene>
<dbReference type="EMBL" id="JACHFG010000002">
    <property type="protein sequence ID" value="MBB6043127.1"/>
    <property type="molecule type" value="Genomic_DNA"/>
</dbReference>
<reference evidence="8 9" key="1">
    <citation type="submission" date="2020-08" db="EMBL/GenBank/DDBJ databases">
        <title>Genomic Encyclopedia of Type Strains, Phase IV (KMG-IV): sequencing the most valuable type-strain genomes for metagenomic binning, comparative biology and taxonomic classification.</title>
        <authorList>
            <person name="Goeker M."/>
        </authorList>
    </citation>
    <scope>NUCLEOTIDE SEQUENCE [LARGE SCALE GENOMIC DNA]</scope>
    <source>
        <strain evidence="8 9">DSM 24625</strain>
    </source>
</reference>
<dbReference type="HAMAP" id="MF_00360">
    <property type="entry name" value="Ribosomal_bS6"/>
    <property type="match status" value="1"/>
</dbReference>
<comment type="function">
    <text evidence="5 7">Binds together with bS18 to 16S ribosomal RNA.</text>
</comment>
<dbReference type="InterPro" id="IPR020814">
    <property type="entry name" value="Ribosomal_S6_plastid/chlpt"/>
</dbReference>
<accession>A0ABR6PA33</accession>
<comment type="similarity">
    <text evidence="1 7">Belongs to the bacterial ribosomal protein bS6 family.</text>
</comment>
<dbReference type="Proteomes" id="UP000555838">
    <property type="component" value="Unassembled WGS sequence"/>
</dbReference>
<evidence type="ECO:0000256" key="3">
    <source>
        <dbReference type="ARBA" id="ARBA00022980"/>
    </source>
</evidence>
<keyword evidence="4 7" id="KW-0687">Ribonucleoprotein</keyword>
<evidence type="ECO:0000313" key="9">
    <source>
        <dbReference type="Proteomes" id="UP000555838"/>
    </source>
</evidence>
<dbReference type="NCBIfam" id="TIGR00166">
    <property type="entry name" value="S6"/>
    <property type="match status" value="1"/>
</dbReference>
<protein>
    <recommendedName>
        <fullName evidence="6 7">Small ribosomal subunit protein bS6</fullName>
    </recommendedName>
</protein>
<dbReference type="Pfam" id="PF01250">
    <property type="entry name" value="Ribosomal_S6"/>
    <property type="match status" value="1"/>
</dbReference>
<organism evidence="8 9">
    <name type="scientific">Borreliella yangtzensis</name>
    <dbReference type="NCBI Taxonomy" id="683292"/>
    <lineage>
        <taxon>Bacteria</taxon>
        <taxon>Pseudomonadati</taxon>
        <taxon>Spirochaetota</taxon>
        <taxon>Spirochaetia</taxon>
        <taxon>Spirochaetales</taxon>
        <taxon>Borreliaceae</taxon>
        <taxon>Borreliella</taxon>
    </lineage>
</organism>
<dbReference type="CDD" id="cd00473">
    <property type="entry name" value="bS6"/>
    <property type="match status" value="1"/>
</dbReference>
<dbReference type="SUPFAM" id="SSF54995">
    <property type="entry name" value="Ribosomal protein S6"/>
    <property type="match status" value="1"/>
</dbReference>
<evidence type="ECO:0000256" key="7">
    <source>
        <dbReference type="HAMAP-Rule" id="MF_00360"/>
    </source>
</evidence>
<evidence type="ECO:0000256" key="1">
    <source>
        <dbReference type="ARBA" id="ARBA00009512"/>
    </source>
</evidence>
<dbReference type="InterPro" id="IPR014717">
    <property type="entry name" value="Transl_elong_EF1B/ribsomal_bS6"/>
</dbReference>
<dbReference type="InterPro" id="IPR000529">
    <property type="entry name" value="Ribosomal_bS6"/>
</dbReference>